<comment type="caution">
    <text evidence="4">The sequence shown here is derived from an EMBL/GenBank/DDBJ whole genome shotgun (WGS) entry which is preliminary data.</text>
</comment>
<evidence type="ECO:0000313" key="4">
    <source>
        <dbReference type="EMBL" id="KAJ4843860.1"/>
    </source>
</evidence>
<sequence length="57" mass="6229">MPFNILITYVIGSVLGWIVIQCTRPPSHLRGLIVCCAAFCKEKRSPFGSPGICQSYG</sequence>
<gene>
    <name evidence="4" type="ORF">Tsubulata_036660</name>
</gene>
<feature type="signal peptide" evidence="3">
    <location>
        <begin position="1"/>
        <end position="16"/>
    </location>
</feature>
<dbReference type="OrthoDB" id="191139at2759"/>
<evidence type="ECO:0000256" key="3">
    <source>
        <dbReference type="SAM" id="SignalP"/>
    </source>
</evidence>
<dbReference type="AlphaFoldDB" id="A0A9Q0G7I9"/>
<keyword evidence="2" id="KW-0813">Transport</keyword>
<organism evidence="4 5">
    <name type="scientific">Turnera subulata</name>
    <dbReference type="NCBI Taxonomy" id="218843"/>
    <lineage>
        <taxon>Eukaryota</taxon>
        <taxon>Viridiplantae</taxon>
        <taxon>Streptophyta</taxon>
        <taxon>Embryophyta</taxon>
        <taxon>Tracheophyta</taxon>
        <taxon>Spermatophyta</taxon>
        <taxon>Magnoliopsida</taxon>
        <taxon>eudicotyledons</taxon>
        <taxon>Gunneridae</taxon>
        <taxon>Pentapetalae</taxon>
        <taxon>rosids</taxon>
        <taxon>fabids</taxon>
        <taxon>Malpighiales</taxon>
        <taxon>Passifloraceae</taxon>
        <taxon>Turnera</taxon>
    </lineage>
</organism>
<feature type="chain" id="PRO_5040179344" evidence="3">
    <location>
        <begin position="17"/>
        <end position="57"/>
    </location>
</feature>
<evidence type="ECO:0000256" key="2">
    <source>
        <dbReference type="ARBA" id="ARBA00022448"/>
    </source>
</evidence>
<dbReference type="EMBL" id="JAKUCV010002123">
    <property type="protein sequence ID" value="KAJ4843860.1"/>
    <property type="molecule type" value="Genomic_DNA"/>
</dbReference>
<protein>
    <submittedName>
        <fullName evidence="4">Uncharacterized protein</fullName>
    </submittedName>
</protein>
<proteinExistence type="predicted"/>
<accession>A0A9Q0G7I9</accession>
<reference evidence="4" key="2">
    <citation type="journal article" date="2023" name="Plants (Basel)">
        <title>Annotation of the Turnera subulata (Passifloraceae) Draft Genome Reveals the S-Locus Evolved after the Divergence of Turneroideae from Passifloroideae in a Stepwise Manner.</title>
        <authorList>
            <person name="Henning P.M."/>
            <person name="Roalson E.H."/>
            <person name="Mir W."/>
            <person name="McCubbin A.G."/>
            <person name="Shore J.S."/>
        </authorList>
    </citation>
    <scope>NUCLEOTIDE SEQUENCE</scope>
    <source>
        <strain evidence="4">F60SS</strain>
    </source>
</reference>
<keyword evidence="3" id="KW-0732">Signal</keyword>
<keyword evidence="5" id="KW-1185">Reference proteome</keyword>
<dbReference type="InterPro" id="IPR045033">
    <property type="entry name" value="PILS1/3/4/5/7"/>
</dbReference>
<evidence type="ECO:0000256" key="1">
    <source>
        <dbReference type="ARBA" id="ARBA00004308"/>
    </source>
</evidence>
<dbReference type="Proteomes" id="UP001141552">
    <property type="component" value="Unassembled WGS sequence"/>
</dbReference>
<comment type="subcellular location">
    <subcellularLocation>
        <location evidence="1">Endomembrane system</location>
    </subcellularLocation>
</comment>
<dbReference type="PANTHER" id="PTHR31651:SF33">
    <property type="entry name" value="PROTEIN PIN-LIKES 1"/>
    <property type="match status" value="1"/>
</dbReference>
<dbReference type="GO" id="GO:0012505">
    <property type="term" value="C:endomembrane system"/>
    <property type="evidence" value="ECO:0007669"/>
    <property type="project" value="UniProtKB-SubCell"/>
</dbReference>
<dbReference type="GO" id="GO:0080162">
    <property type="term" value="P:endoplasmic reticulum to cytosol auxin transport"/>
    <property type="evidence" value="ECO:0007669"/>
    <property type="project" value="InterPro"/>
</dbReference>
<dbReference type="PANTHER" id="PTHR31651">
    <property type="match status" value="1"/>
</dbReference>
<feature type="non-terminal residue" evidence="4">
    <location>
        <position position="57"/>
    </location>
</feature>
<name>A0A9Q0G7I9_9ROSI</name>
<evidence type="ECO:0000313" key="5">
    <source>
        <dbReference type="Proteomes" id="UP001141552"/>
    </source>
</evidence>
<reference evidence="4" key="1">
    <citation type="submission" date="2022-02" db="EMBL/GenBank/DDBJ databases">
        <authorList>
            <person name="Henning P.M."/>
            <person name="McCubbin A.G."/>
            <person name="Shore J.S."/>
        </authorList>
    </citation>
    <scope>NUCLEOTIDE SEQUENCE</scope>
    <source>
        <strain evidence="4">F60SS</strain>
        <tissue evidence="4">Leaves</tissue>
    </source>
</reference>